<proteinExistence type="inferred from homology"/>
<dbReference type="Gene3D" id="3.40.366.10">
    <property type="entry name" value="Malonyl-Coenzyme A Acyl Carrier Protein, domain 2"/>
    <property type="match status" value="1"/>
</dbReference>
<keyword evidence="2 4" id="KW-0012">Acyltransferase</keyword>
<dbReference type="InterPro" id="IPR050858">
    <property type="entry name" value="Mal-CoA-ACP_Trans/PKS_FabD"/>
</dbReference>
<dbReference type="PANTHER" id="PTHR42681:SF1">
    <property type="entry name" value="MALONYL-COA-ACYL CARRIER PROTEIN TRANSACYLASE, MITOCHONDRIAL"/>
    <property type="match status" value="1"/>
</dbReference>
<dbReference type="SUPFAM" id="SSF55048">
    <property type="entry name" value="Probable ACP-binding domain of malonyl-CoA ACP transacylase"/>
    <property type="match status" value="1"/>
</dbReference>
<name>A0ABU3XDJ4_9BACI</name>
<comment type="similarity">
    <text evidence="4">Belongs to the fabD family.</text>
</comment>
<evidence type="ECO:0000259" key="5">
    <source>
        <dbReference type="SMART" id="SM00827"/>
    </source>
</evidence>
<dbReference type="Pfam" id="PF00698">
    <property type="entry name" value="Acyl_transf_1"/>
    <property type="match status" value="1"/>
</dbReference>
<dbReference type="InterPro" id="IPR001227">
    <property type="entry name" value="Ac_transferase_dom_sf"/>
</dbReference>
<dbReference type="RefSeq" id="WP_317123132.1">
    <property type="nucleotide sequence ID" value="NZ_JAWJBA010000006.1"/>
</dbReference>
<dbReference type="SUPFAM" id="SSF52151">
    <property type="entry name" value="FabD/lysophospholipase-like"/>
    <property type="match status" value="1"/>
</dbReference>
<dbReference type="EMBL" id="JAWJBA010000006">
    <property type="protein sequence ID" value="MDV2685960.1"/>
    <property type="molecule type" value="Genomic_DNA"/>
</dbReference>
<keyword evidence="7" id="KW-1185">Reference proteome</keyword>
<evidence type="ECO:0000256" key="3">
    <source>
        <dbReference type="ARBA" id="ARBA00048462"/>
    </source>
</evidence>
<evidence type="ECO:0000256" key="1">
    <source>
        <dbReference type="ARBA" id="ARBA00022679"/>
    </source>
</evidence>
<dbReference type="PIRSF" id="PIRSF000446">
    <property type="entry name" value="Mct"/>
    <property type="match status" value="1"/>
</dbReference>
<dbReference type="InterPro" id="IPR014043">
    <property type="entry name" value="Acyl_transferase_dom"/>
</dbReference>
<comment type="catalytic activity">
    <reaction evidence="3 4">
        <text>holo-[ACP] + malonyl-CoA = malonyl-[ACP] + CoA</text>
        <dbReference type="Rhea" id="RHEA:41792"/>
        <dbReference type="Rhea" id="RHEA-COMP:9623"/>
        <dbReference type="Rhea" id="RHEA-COMP:9685"/>
        <dbReference type="ChEBI" id="CHEBI:57287"/>
        <dbReference type="ChEBI" id="CHEBI:57384"/>
        <dbReference type="ChEBI" id="CHEBI:64479"/>
        <dbReference type="ChEBI" id="CHEBI:78449"/>
        <dbReference type="EC" id="2.3.1.39"/>
    </reaction>
</comment>
<dbReference type="InterPro" id="IPR016036">
    <property type="entry name" value="Malonyl_transacylase_ACP-bd"/>
</dbReference>
<dbReference type="EC" id="2.3.1.39" evidence="4"/>
<protein>
    <recommendedName>
        <fullName evidence="4">Malonyl CoA-acyl carrier protein transacylase</fullName>
        <ecNumber evidence="4">2.3.1.39</ecNumber>
    </recommendedName>
</protein>
<reference evidence="6 7" key="1">
    <citation type="submission" date="2023-10" db="EMBL/GenBank/DDBJ databases">
        <title>Screening of Alkalihalobacillus lindianensis BZ-TG-R113 and Its Alleviation of Salt Stress on Rapeseed Growth.</title>
        <authorList>
            <person name="Zhao B."/>
            <person name="Guo T."/>
        </authorList>
    </citation>
    <scope>NUCLEOTIDE SEQUENCE [LARGE SCALE GENOMIC DNA]</scope>
    <source>
        <strain evidence="6 7">BZ-TG-R113</strain>
    </source>
</reference>
<dbReference type="Gene3D" id="3.30.70.250">
    <property type="entry name" value="Malonyl-CoA ACP transacylase, ACP-binding"/>
    <property type="match status" value="1"/>
</dbReference>
<evidence type="ECO:0000313" key="7">
    <source>
        <dbReference type="Proteomes" id="UP001287282"/>
    </source>
</evidence>
<dbReference type="InterPro" id="IPR024925">
    <property type="entry name" value="Malonyl_CoA-ACP_transAc"/>
</dbReference>
<dbReference type="Proteomes" id="UP001287282">
    <property type="component" value="Unassembled WGS sequence"/>
</dbReference>
<evidence type="ECO:0000313" key="6">
    <source>
        <dbReference type="EMBL" id="MDV2685960.1"/>
    </source>
</evidence>
<dbReference type="PANTHER" id="PTHR42681">
    <property type="entry name" value="MALONYL-COA-ACYL CARRIER PROTEIN TRANSACYLASE, MITOCHONDRIAL"/>
    <property type="match status" value="1"/>
</dbReference>
<accession>A0ABU3XDJ4</accession>
<organism evidence="6 7">
    <name type="scientific">Alkalihalophilus lindianensis</name>
    <dbReference type="NCBI Taxonomy" id="1630542"/>
    <lineage>
        <taxon>Bacteria</taxon>
        <taxon>Bacillati</taxon>
        <taxon>Bacillota</taxon>
        <taxon>Bacilli</taxon>
        <taxon>Bacillales</taxon>
        <taxon>Bacillaceae</taxon>
        <taxon>Alkalihalophilus</taxon>
    </lineage>
</organism>
<dbReference type="SMART" id="SM00827">
    <property type="entry name" value="PKS_AT"/>
    <property type="match status" value="1"/>
</dbReference>
<feature type="domain" description="Malonyl-CoA:ACP transacylase (MAT)" evidence="5">
    <location>
        <begin position="6"/>
        <end position="306"/>
    </location>
</feature>
<gene>
    <name evidence="6" type="ORF">RYX56_16455</name>
</gene>
<comment type="caution">
    <text evidence="6">The sequence shown here is derived from an EMBL/GenBank/DDBJ whole genome shotgun (WGS) entry which is preliminary data.</text>
</comment>
<sequence length="309" mass="33490">MSVAYLFPGQGSQLPSMLHSLPEHSTITNTIVEASEAIKEDVLTLDSPLALQSTINVQICLLTAGIAVARTLKEEGVHPLFVAGHSVGAFGAAVTSGVLEFSEAVRLVKLRGTLMEDKTPSGYGMGVIVGLSEKKLASIISGIHSETSPIYLTNRNSPDQMTISGSDQAVKQVLLIAKNEKARKAEQLDVNVPSHCPIFSHVSDLLESHLQKLKVSDPLIPYVSNLKARRLIKKEEIIADLAQSISSPVLWHDVTTTLYELGVRLFIEMPPGQVLTDLSKQSFPEARSIAVSMSGLKTVQVLMKRELNY</sequence>
<evidence type="ECO:0000256" key="2">
    <source>
        <dbReference type="ARBA" id="ARBA00023315"/>
    </source>
</evidence>
<dbReference type="InterPro" id="IPR016035">
    <property type="entry name" value="Acyl_Trfase/lysoPLipase"/>
</dbReference>
<keyword evidence="1 4" id="KW-0808">Transferase</keyword>
<evidence type="ECO:0000256" key="4">
    <source>
        <dbReference type="PIRNR" id="PIRNR000446"/>
    </source>
</evidence>